<gene>
    <name evidence="2" type="ORF">HMPREF9194_01718</name>
</gene>
<dbReference type="Proteomes" id="UP000014541">
    <property type="component" value="Unassembled WGS sequence"/>
</dbReference>
<reference evidence="2 3" key="1">
    <citation type="submission" date="2013-04" db="EMBL/GenBank/DDBJ databases">
        <title>The Genome Sequence of Treponema maltophilum ATCC 51939.</title>
        <authorList>
            <consortium name="The Broad Institute Genomics Platform"/>
            <person name="Earl A."/>
            <person name="Ward D."/>
            <person name="Feldgarden M."/>
            <person name="Gevers D."/>
            <person name="Leonetti C."/>
            <person name="Blanton J.M."/>
            <person name="Dewhirst F.E."/>
            <person name="Izard J."/>
            <person name="Walker B."/>
            <person name="Young S."/>
            <person name="Zeng Q."/>
            <person name="Gargeya S."/>
            <person name="Fitzgerald M."/>
            <person name="Haas B."/>
            <person name="Abouelleil A."/>
            <person name="Allen A.W."/>
            <person name="Alvarado L."/>
            <person name="Arachchi H.M."/>
            <person name="Berlin A.M."/>
            <person name="Chapman S.B."/>
            <person name="Gainer-Dewar J."/>
            <person name="Goldberg J."/>
            <person name="Griggs A."/>
            <person name="Gujja S."/>
            <person name="Hansen M."/>
            <person name="Howarth C."/>
            <person name="Imamovic A."/>
            <person name="Ireland A."/>
            <person name="Larimer J."/>
            <person name="McCowan C."/>
            <person name="Murphy C."/>
            <person name="Pearson M."/>
            <person name="Poon T.W."/>
            <person name="Priest M."/>
            <person name="Roberts A."/>
            <person name="Saif S."/>
            <person name="Shea T."/>
            <person name="Sisk P."/>
            <person name="Sykes S."/>
            <person name="Wortman J."/>
            <person name="Nusbaum C."/>
            <person name="Birren B."/>
        </authorList>
    </citation>
    <scope>NUCLEOTIDE SEQUENCE [LARGE SCALE GENOMIC DNA]</scope>
    <source>
        <strain evidence="2 3">ATCC 51939</strain>
    </source>
</reference>
<evidence type="ECO:0000256" key="1">
    <source>
        <dbReference type="SAM" id="Phobius"/>
    </source>
</evidence>
<dbReference type="STRING" id="1125699.HMPREF9194_01718"/>
<feature type="transmembrane region" description="Helical" evidence="1">
    <location>
        <begin position="44"/>
        <end position="69"/>
    </location>
</feature>
<keyword evidence="1" id="KW-0472">Membrane</keyword>
<sequence>MKTVVFCLLFIAAGIFCIAARIFIKRKTSSPAMAGDEHRALRRLNLISSRFVLVLGFGTLGAGAAVPFFPHCVDIITLGYIAFLTLLLIALLIFISADSKKRK</sequence>
<feature type="transmembrane region" description="Helical" evidence="1">
    <location>
        <begin position="6"/>
        <end position="24"/>
    </location>
</feature>
<dbReference type="EMBL" id="ATFF01000006">
    <property type="protein sequence ID" value="EPF31372.1"/>
    <property type="molecule type" value="Genomic_DNA"/>
</dbReference>
<protein>
    <submittedName>
        <fullName evidence="2">Uncharacterized protein</fullName>
    </submittedName>
</protein>
<keyword evidence="3" id="KW-1185">Reference proteome</keyword>
<dbReference type="AlphaFoldDB" id="S3KGL1"/>
<keyword evidence="1" id="KW-0812">Transmembrane</keyword>
<comment type="caution">
    <text evidence="2">The sequence shown here is derived from an EMBL/GenBank/DDBJ whole genome shotgun (WGS) entry which is preliminary data.</text>
</comment>
<keyword evidence="1" id="KW-1133">Transmembrane helix</keyword>
<accession>S3KGL1</accession>
<organism evidence="2 3">
    <name type="scientific">Treponema maltophilum ATCC 51939</name>
    <dbReference type="NCBI Taxonomy" id="1125699"/>
    <lineage>
        <taxon>Bacteria</taxon>
        <taxon>Pseudomonadati</taxon>
        <taxon>Spirochaetota</taxon>
        <taxon>Spirochaetia</taxon>
        <taxon>Spirochaetales</taxon>
        <taxon>Treponemataceae</taxon>
        <taxon>Treponema</taxon>
    </lineage>
</organism>
<dbReference type="PATRIC" id="fig|1125699.3.peg.1734"/>
<evidence type="ECO:0000313" key="2">
    <source>
        <dbReference type="EMBL" id="EPF31372.1"/>
    </source>
</evidence>
<evidence type="ECO:0000313" key="3">
    <source>
        <dbReference type="Proteomes" id="UP000014541"/>
    </source>
</evidence>
<proteinExistence type="predicted"/>
<dbReference type="HOGENOM" id="CLU_2262578_0_0_12"/>
<dbReference type="RefSeq" id="WP_016525983.1">
    <property type="nucleotide sequence ID" value="NZ_KE332518.1"/>
</dbReference>
<name>S3KGL1_TREMA</name>
<feature type="transmembrane region" description="Helical" evidence="1">
    <location>
        <begin position="75"/>
        <end position="97"/>
    </location>
</feature>